<proteinExistence type="predicted"/>
<evidence type="ECO:0000313" key="2">
    <source>
        <dbReference type="Proteomes" id="UP000762676"/>
    </source>
</evidence>
<keyword evidence="2" id="KW-1185">Reference proteome</keyword>
<dbReference type="AlphaFoldDB" id="A0AAV4FTD7"/>
<organism evidence="1 2">
    <name type="scientific">Elysia marginata</name>
    <dbReference type="NCBI Taxonomy" id="1093978"/>
    <lineage>
        <taxon>Eukaryota</taxon>
        <taxon>Metazoa</taxon>
        <taxon>Spiralia</taxon>
        <taxon>Lophotrochozoa</taxon>
        <taxon>Mollusca</taxon>
        <taxon>Gastropoda</taxon>
        <taxon>Heterobranchia</taxon>
        <taxon>Euthyneura</taxon>
        <taxon>Panpulmonata</taxon>
        <taxon>Sacoglossa</taxon>
        <taxon>Placobranchoidea</taxon>
        <taxon>Plakobranchidae</taxon>
        <taxon>Elysia</taxon>
    </lineage>
</organism>
<accession>A0AAV4FTD7</accession>
<gene>
    <name evidence="1" type="ORF">ElyMa_003941200</name>
</gene>
<evidence type="ECO:0000313" key="1">
    <source>
        <dbReference type="EMBL" id="GFR76299.1"/>
    </source>
</evidence>
<sequence length="95" mass="10713">MRTVYSLHHPLSGTKKEMNLTSALVTHILASNEVVFFPQDGSLAVVRRRSHPLLPTPSLALVSPFTFHNQLSFPCNCGSRTLHERQTSRDRRVAF</sequence>
<dbReference type="EMBL" id="BMAT01008015">
    <property type="protein sequence ID" value="GFR76299.1"/>
    <property type="molecule type" value="Genomic_DNA"/>
</dbReference>
<dbReference type="Proteomes" id="UP000762676">
    <property type="component" value="Unassembled WGS sequence"/>
</dbReference>
<reference evidence="1 2" key="1">
    <citation type="journal article" date="2021" name="Elife">
        <title>Chloroplast acquisition without the gene transfer in kleptoplastic sea slugs, Plakobranchus ocellatus.</title>
        <authorList>
            <person name="Maeda T."/>
            <person name="Takahashi S."/>
            <person name="Yoshida T."/>
            <person name="Shimamura S."/>
            <person name="Takaki Y."/>
            <person name="Nagai Y."/>
            <person name="Toyoda A."/>
            <person name="Suzuki Y."/>
            <person name="Arimoto A."/>
            <person name="Ishii H."/>
            <person name="Satoh N."/>
            <person name="Nishiyama T."/>
            <person name="Hasebe M."/>
            <person name="Maruyama T."/>
            <person name="Minagawa J."/>
            <person name="Obokata J."/>
            <person name="Shigenobu S."/>
        </authorList>
    </citation>
    <scope>NUCLEOTIDE SEQUENCE [LARGE SCALE GENOMIC DNA]</scope>
</reference>
<protein>
    <submittedName>
        <fullName evidence="1">Uncharacterized protein</fullName>
    </submittedName>
</protein>
<comment type="caution">
    <text evidence="1">The sequence shown here is derived from an EMBL/GenBank/DDBJ whole genome shotgun (WGS) entry which is preliminary data.</text>
</comment>
<name>A0AAV4FTD7_9GAST</name>